<organism evidence="1 2">
    <name type="scientific">Flavobacterium hercynium</name>
    <dbReference type="NCBI Taxonomy" id="387094"/>
    <lineage>
        <taxon>Bacteria</taxon>
        <taxon>Pseudomonadati</taxon>
        <taxon>Bacteroidota</taxon>
        <taxon>Flavobacteriia</taxon>
        <taxon>Flavobacteriales</taxon>
        <taxon>Flavobacteriaceae</taxon>
        <taxon>Flavobacterium</taxon>
    </lineage>
</organism>
<name>A0A226HJH7_9FLAO</name>
<protein>
    <submittedName>
        <fullName evidence="1">Uncharacterized protein</fullName>
    </submittedName>
</protein>
<evidence type="ECO:0000313" key="1">
    <source>
        <dbReference type="EMBL" id="OXA94413.1"/>
    </source>
</evidence>
<evidence type="ECO:0000313" key="2">
    <source>
        <dbReference type="Proteomes" id="UP000198345"/>
    </source>
</evidence>
<reference evidence="1 2" key="1">
    <citation type="submission" date="2016-11" db="EMBL/GenBank/DDBJ databases">
        <title>Whole genomes of Flavobacteriaceae.</title>
        <authorList>
            <person name="Stine C."/>
            <person name="Li C."/>
            <person name="Tadesse D."/>
        </authorList>
    </citation>
    <scope>NUCLEOTIDE SEQUENCE [LARGE SCALE GENOMIC DNA]</scope>
    <source>
        <strain evidence="1 2">DSM 18292</strain>
    </source>
</reference>
<dbReference type="OrthoDB" id="1342599at2"/>
<accession>A0A226HJH7</accession>
<gene>
    <name evidence="1" type="ORF">B0A66_04975</name>
</gene>
<sequence>MVKFLTSIFTILCFSSCIRYNEYGHYRVGLSRFTIIPNTDNRAYAIIDTNVIYRFVKDERINISGSGKPRYYKFYSNGRIAEFYDIPANLKREYVLEAKKGHMGYYQLNQSNIIVQFYNSNANASELLSQTLNLKGDTLIFNYRGVENSSIKSFFIKESVPNHVLITKPDW</sequence>
<dbReference type="Proteomes" id="UP000198345">
    <property type="component" value="Unassembled WGS sequence"/>
</dbReference>
<keyword evidence="2" id="KW-1185">Reference proteome</keyword>
<proteinExistence type="predicted"/>
<dbReference type="RefSeq" id="WP_089048753.1">
    <property type="nucleotide sequence ID" value="NZ_FXTV01000012.1"/>
</dbReference>
<dbReference type="AlphaFoldDB" id="A0A226HJH7"/>
<dbReference type="EMBL" id="MUGW01000009">
    <property type="protein sequence ID" value="OXA94413.1"/>
    <property type="molecule type" value="Genomic_DNA"/>
</dbReference>
<comment type="caution">
    <text evidence="1">The sequence shown here is derived from an EMBL/GenBank/DDBJ whole genome shotgun (WGS) entry which is preliminary data.</text>
</comment>